<evidence type="ECO:0000313" key="2">
    <source>
        <dbReference type="WBParaSite" id="Hba_13397"/>
    </source>
</evidence>
<evidence type="ECO:0000313" key="1">
    <source>
        <dbReference type="Proteomes" id="UP000095283"/>
    </source>
</evidence>
<proteinExistence type="predicted"/>
<organism evidence="1 2">
    <name type="scientific">Heterorhabditis bacteriophora</name>
    <name type="common">Entomopathogenic nematode worm</name>
    <dbReference type="NCBI Taxonomy" id="37862"/>
    <lineage>
        <taxon>Eukaryota</taxon>
        <taxon>Metazoa</taxon>
        <taxon>Ecdysozoa</taxon>
        <taxon>Nematoda</taxon>
        <taxon>Chromadorea</taxon>
        <taxon>Rhabditida</taxon>
        <taxon>Rhabditina</taxon>
        <taxon>Rhabditomorpha</taxon>
        <taxon>Strongyloidea</taxon>
        <taxon>Heterorhabditidae</taxon>
        <taxon>Heterorhabditis</taxon>
    </lineage>
</organism>
<sequence length="296" mass="34275">MCIDVVVVAMAASYLAYDYMTSLMSFLSPSVLRSFLISGNESGRNSCVRLARLVAAYYLDLPLFEPAVDTEFPSLFIWTQMSKTGEIHCYIYIQLPRPPVYSQPDITTSKDKEYTNHLRMHIYLQILLTSLQKSNRLENELTSTLLHLPTGYNISSSQSHSRSVLTRALLLILRVIYRDAFSLAVVRQSNELSNVAAKYKALINDDVDEKPFQKWCSLATEQDMSHVTMFIEYLKENYISQWNSKLPALSLFTREVWYNSMLNSIENESMRRENDWLSGIIYHQNKPPYFSWRLSP</sequence>
<dbReference type="AlphaFoldDB" id="A0A1I7X7J4"/>
<dbReference type="Proteomes" id="UP000095283">
    <property type="component" value="Unplaced"/>
</dbReference>
<protein>
    <submittedName>
        <fullName evidence="2">Ras-GEF domain-containing protein</fullName>
    </submittedName>
</protein>
<accession>A0A1I7X7J4</accession>
<name>A0A1I7X7J4_HETBA</name>
<reference evidence="2" key="1">
    <citation type="submission" date="2016-11" db="UniProtKB">
        <authorList>
            <consortium name="WormBaseParasite"/>
        </authorList>
    </citation>
    <scope>IDENTIFICATION</scope>
</reference>
<keyword evidence="1" id="KW-1185">Reference proteome</keyword>
<dbReference type="WBParaSite" id="Hba_13397">
    <property type="protein sequence ID" value="Hba_13397"/>
    <property type="gene ID" value="Hba_13397"/>
</dbReference>